<protein>
    <submittedName>
        <fullName evidence="3">Uncharacterized protein</fullName>
    </submittedName>
</protein>
<dbReference type="EMBL" id="CAEKKB010000002">
    <property type="protein sequence ID" value="CAB4300498.1"/>
    <property type="molecule type" value="Genomic_DNA"/>
</dbReference>
<evidence type="ECO:0000256" key="2">
    <source>
        <dbReference type="SAM" id="Phobius"/>
    </source>
</evidence>
<evidence type="ECO:0000313" key="3">
    <source>
        <dbReference type="EMBL" id="CAB4300498.1"/>
    </source>
</evidence>
<dbReference type="Proteomes" id="UP000507245">
    <property type="component" value="Unassembled WGS sequence"/>
</dbReference>
<evidence type="ECO:0000256" key="1">
    <source>
        <dbReference type="SAM" id="MobiDB-lite"/>
    </source>
</evidence>
<evidence type="ECO:0000313" key="4">
    <source>
        <dbReference type="Proteomes" id="UP000507245"/>
    </source>
</evidence>
<dbReference type="AlphaFoldDB" id="A0A6J5WQD8"/>
<feature type="region of interest" description="Disordered" evidence="1">
    <location>
        <begin position="1"/>
        <end position="26"/>
    </location>
</feature>
<sequence>MSLKLQVRRGLNPTAIPDPTQTQPNPSRLQIEKDDGGMACGGFGGNAVWLYYLFMFLKDPSSD</sequence>
<proteinExistence type="predicted"/>
<reference evidence="4" key="1">
    <citation type="journal article" date="2020" name="Genome Biol.">
        <title>Gamete binning: chromosome-level and haplotype-resolved genome assembly enabled by high-throughput single-cell sequencing of gamete genomes.</title>
        <authorList>
            <person name="Campoy J.A."/>
            <person name="Sun H."/>
            <person name="Goel M."/>
            <person name="Jiao W.-B."/>
            <person name="Folz-Donahue K."/>
            <person name="Wang N."/>
            <person name="Rubio M."/>
            <person name="Liu C."/>
            <person name="Kukat C."/>
            <person name="Ruiz D."/>
            <person name="Huettel B."/>
            <person name="Schneeberger K."/>
        </authorList>
    </citation>
    <scope>NUCLEOTIDE SEQUENCE [LARGE SCALE GENOMIC DNA]</scope>
    <source>
        <strain evidence="4">cv. Rojo Pasion</strain>
    </source>
</reference>
<keyword evidence="4" id="KW-1185">Reference proteome</keyword>
<gene>
    <name evidence="3" type="ORF">ORAREDHAP_LOCUS15648</name>
</gene>
<keyword evidence="2" id="KW-0812">Transmembrane</keyword>
<keyword evidence="2" id="KW-1133">Transmembrane helix</keyword>
<feature type="transmembrane region" description="Helical" evidence="2">
    <location>
        <begin position="36"/>
        <end position="57"/>
    </location>
</feature>
<name>A0A6J5WQD8_PRUAR</name>
<organism evidence="3 4">
    <name type="scientific">Prunus armeniaca</name>
    <name type="common">Apricot</name>
    <name type="synonym">Armeniaca vulgaris</name>
    <dbReference type="NCBI Taxonomy" id="36596"/>
    <lineage>
        <taxon>Eukaryota</taxon>
        <taxon>Viridiplantae</taxon>
        <taxon>Streptophyta</taxon>
        <taxon>Embryophyta</taxon>
        <taxon>Tracheophyta</taxon>
        <taxon>Spermatophyta</taxon>
        <taxon>Magnoliopsida</taxon>
        <taxon>eudicotyledons</taxon>
        <taxon>Gunneridae</taxon>
        <taxon>Pentapetalae</taxon>
        <taxon>rosids</taxon>
        <taxon>fabids</taxon>
        <taxon>Rosales</taxon>
        <taxon>Rosaceae</taxon>
        <taxon>Amygdaloideae</taxon>
        <taxon>Amygdaleae</taxon>
        <taxon>Prunus</taxon>
    </lineage>
</organism>
<accession>A0A6J5WQD8</accession>
<keyword evidence="2" id="KW-0472">Membrane</keyword>